<name>A0A5P1FFP2_ASPOF</name>
<sequence>MKRFVEVNPEGCFRFDWWDWVNLMLKGRDKYNGLFFATIPFLENLEAGHELISMLENIKDSTPLVRRAISSLYEGDIYSKREWESVNPSARTMQQLNQLAE</sequence>
<proteinExistence type="predicted"/>
<evidence type="ECO:0000313" key="1">
    <source>
        <dbReference type="EMBL" id="ONK75451.1"/>
    </source>
</evidence>
<gene>
    <name evidence="1" type="ORF">A4U43_C03F16980</name>
</gene>
<accession>A0A5P1FFP2</accession>
<reference evidence="2" key="1">
    <citation type="journal article" date="2017" name="Nat. Commun.">
        <title>The asparagus genome sheds light on the origin and evolution of a young Y chromosome.</title>
        <authorList>
            <person name="Harkess A."/>
            <person name="Zhou J."/>
            <person name="Xu C."/>
            <person name="Bowers J.E."/>
            <person name="Van der Hulst R."/>
            <person name="Ayyampalayam S."/>
            <person name="Mercati F."/>
            <person name="Riccardi P."/>
            <person name="McKain M.R."/>
            <person name="Kakrana A."/>
            <person name="Tang H."/>
            <person name="Ray J."/>
            <person name="Groenendijk J."/>
            <person name="Arikit S."/>
            <person name="Mathioni S.M."/>
            <person name="Nakano M."/>
            <person name="Shan H."/>
            <person name="Telgmann-Rauber A."/>
            <person name="Kanno A."/>
            <person name="Yue Z."/>
            <person name="Chen H."/>
            <person name="Li W."/>
            <person name="Chen Y."/>
            <person name="Xu X."/>
            <person name="Zhang Y."/>
            <person name="Luo S."/>
            <person name="Chen H."/>
            <person name="Gao J."/>
            <person name="Mao Z."/>
            <person name="Pires J.C."/>
            <person name="Luo M."/>
            <person name="Kudrna D."/>
            <person name="Wing R.A."/>
            <person name="Meyers B.C."/>
            <person name="Yi K."/>
            <person name="Kong H."/>
            <person name="Lavrijsen P."/>
            <person name="Sunseri F."/>
            <person name="Falavigna A."/>
            <person name="Ye Y."/>
            <person name="Leebens-Mack J.H."/>
            <person name="Chen G."/>
        </authorList>
    </citation>
    <scope>NUCLEOTIDE SEQUENCE [LARGE SCALE GENOMIC DNA]</scope>
    <source>
        <strain evidence="2">cv. DH0086</strain>
    </source>
</reference>
<dbReference type="Gramene" id="ONK75451">
    <property type="protein sequence ID" value="ONK75451"/>
    <property type="gene ID" value="A4U43_C03F16980"/>
</dbReference>
<protein>
    <submittedName>
        <fullName evidence="1">Uncharacterized protein</fullName>
    </submittedName>
</protein>
<keyword evidence="2" id="KW-1185">Reference proteome</keyword>
<evidence type="ECO:0000313" key="2">
    <source>
        <dbReference type="Proteomes" id="UP000243459"/>
    </source>
</evidence>
<dbReference type="EMBL" id="CM007383">
    <property type="protein sequence ID" value="ONK75451.1"/>
    <property type="molecule type" value="Genomic_DNA"/>
</dbReference>
<organism evidence="1 2">
    <name type="scientific">Asparagus officinalis</name>
    <name type="common">Garden asparagus</name>
    <dbReference type="NCBI Taxonomy" id="4686"/>
    <lineage>
        <taxon>Eukaryota</taxon>
        <taxon>Viridiplantae</taxon>
        <taxon>Streptophyta</taxon>
        <taxon>Embryophyta</taxon>
        <taxon>Tracheophyta</taxon>
        <taxon>Spermatophyta</taxon>
        <taxon>Magnoliopsida</taxon>
        <taxon>Liliopsida</taxon>
        <taxon>Asparagales</taxon>
        <taxon>Asparagaceae</taxon>
        <taxon>Asparagoideae</taxon>
        <taxon>Asparagus</taxon>
    </lineage>
</organism>
<dbReference type="AlphaFoldDB" id="A0A5P1FFP2"/>
<dbReference type="Proteomes" id="UP000243459">
    <property type="component" value="Chromosome 3"/>
</dbReference>